<evidence type="ECO:0000313" key="2">
    <source>
        <dbReference type="Proteomes" id="UP000828941"/>
    </source>
</evidence>
<name>A0ACB9NRF5_BAUVA</name>
<reference evidence="1 2" key="1">
    <citation type="journal article" date="2022" name="DNA Res.">
        <title>Chromosomal-level genome assembly of the orchid tree Bauhinia variegata (Leguminosae; Cercidoideae) supports the allotetraploid origin hypothesis of Bauhinia.</title>
        <authorList>
            <person name="Zhong Y."/>
            <person name="Chen Y."/>
            <person name="Zheng D."/>
            <person name="Pang J."/>
            <person name="Liu Y."/>
            <person name="Luo S."/>
            <person name="Meng S."/>
            <person name="Qian L."/>
            <person name="Wei D."/>
            <person name="Dai S."/>
            <person name="Zhou R."/>
        </authorList>
    </citation>
    <scope>NUCLEOTIDE SEQUENCE [LARGE SCALE GENOMIC DNA]</scope>
    <source>
        <strain evidence="1">BV-YZ2020</strain>
    </source>
</reference>
<evidence type="ECO:0000313" key="1">
    <source>
        <dbReference type="EMBL" id="KAI4338034.1"/>
    </source>
</evidence>
<gene>
    <name evidence="1" type="ORF">L6164_016388</name>
</gene>
<accession>A0ACB9NRF5</accession>
<keyword evidence="2" id="KW-1185">Reference proteome</keyword>
<protein>
    <submittedName>
        <fullName evidence="1">Uncharacterized protein</fullName>
    </submittedName>
</protein>
<proteinExistence type="predicted"/>
<dbReference type="Proteomes" id="UP000828941">
    <property type="component" value="Chromosome 6"/>
</dbReference>
<dbReference type="EMBL" id="CM039431">
    <property type="protein sequence ID" value="KAI4338034.1"/>
    <property type="molecule type" value="Genomic_DNA"/>
</dbReference>
<comment type="caution">
    <text evidence="1">The sequence shown here is derived from an EMBL/GenBank/DDBJ whole genome shotgun (WGS) entry which is preliminary data.</text>
</comment>
<organism evidence="1 2">
    <name type="scientific">Bauhinia variegata</name>
    <name type="common">Purple orchid tree</name>
    <name type="synonym">Phanera variegata</name>
    <dbReference type="NCBI Taxonomy" id="167791"/>
    <lineage>
        <taxon>Eukaryota</taxon>
        <taxon>Viridiplantae</taxon>
        <taxon>Streptophyta</taxon>
        <taxon>Embryophyta</taxon>
        <taxon>Tracheophyta</taxon>
        <taxon>Spermatophyta</taxon>
        <taxon>Magnoliopsida</taxon>
        <taxon>eudicotyledons</taxon>
        <taxon>Gunneridae</taxon>
        <taxon>Pentapetalae</taxon>
        <taxon>rosids</taxon>
        <taxon>fabids</taxon>
        <taxon>Fabales</taxon>
        <taxon>Fabaceae</taxon>
        <taxon>Cercidoideae</taxon>
        <taxon>Cercideae</taxon>
        <taxon>Bauhiniinae</taxon>
        <taxon>Bauhinia</taxon>
    </lineage>
</organism>
<sequence>MAVLNLSKFMSCLGVLAICLSPATSRSVAPAIPKRNNGQEPEGKPRYWVYPGGGANSTPPAPKMHP</sequence>